<gene>
    <name evidence="8" type="ORF">AAF463_24690</name>
</gene>
<dbReference type="AlphaFoldDB" id="A0AAU7U4K1"/>
<keyword evidence="8" id="KW-0614">Plasmid</keyword>
<accession>A0AAU7U4K1</accession>
<dbReference type="InterPro" id="IPR037203">
    <property type="entry name" value="T3SS_needle-like_sf"/>
</dbReference>
<geneLocation type="plasmid" evidence="8">
    <name>plasmindB</name>
</geneLocation>
<dbReference type="Gene3D" id="1.20.58.90">
    <property type="match status" value="1"/>
</dbReference>
<evidence type="ECO:0000256" key="4">
    <source>
        <dbReference type="ARBA" id="ARBA00022525"/>
    </source>
</evidence>
<organism evidence="8">
    <name type="scientific">Pantoea sp. BJ2</name>
    <dbReference type="NCBI Taxonomy" id="3141322"/>
    <lineage>
        <taxon>Bacteria</taxon>
        <taxon>Pseudomonadati</taxon>
        <taxon>Pseudomonadota</taxon>
        <taxon>Gammaproteobacteria</taxon>
        <taxon>Enterobacterales</taxon>
        <taxon>Erwiniaceae</taxon>
        <taxon>Pantoea</taxon>
    </lineage>
</organism>
<keyword evidence="4" id="KW-0964">Secreted</keyword>
<dbReference type="NCBIfam" id="TIGR02105">
    <property type="entry name" value="III_needle"/>
    <property type="match status" value="1"/>
</dbReference>
<evidence type="ECO:0000313" key="8">
    <source>
        <dbReference type="EMBL" id="XBV47523.1"/>
    </source>
</evidence>
<evidence type="ECO:0000256" key="5">
    <source>
        <dbReference type="ARBA" id="ARBA00022927"/>
    </source>
</evidence>
<proteinExistence type="inferred from homology"/>
<dbReference type="GO" id="GO:0030254">
    <property type="term" value="P:protein secretion by the type III secretion system"/>
    <property type="evidence" value="ECO:0007669"/>
    <property type="project" value="InterPro"/>
</dbReference>
<dbReference type="GO" id="GO:0030257">
    <property type="term" value="C:type III protein secretion system complex"/>
    <property type="evidence" value="ECO:0007669"/>
    <property type="project" value="InterPro"/>
</dbReference>
<dbReference type="GO" id="GO:0005576">
    <property type="term" value="C:extracellular region"/>
    <property type="evidence" value="ECO:0007669"/>
    <property type="project" value="UniProtKB-SubCell"/>
</dbReference>
<dbReference type="GO" id="GO:0009986">
    <property type="term" value="C:cell surface"/>
    <property type="evidence" value="ECO:0007669"/>
    <property type="project" value="UniProtKB-SubCell"/>
</dbReference>
<name>A0AAU7U4K1_9GAMM</name>
<dbReference type="SUPFAM" id="SSF140129">
    <property type="entry name" value="MxiH-like"/>
    <property type="match status" value="1"/>
</dbReference>
<dbReference type="EMBL" id="CP158294">
    <property type="protein sequence ID" value="XBV47523.1"/>
    <property type="molecule type" value="Genomic_DNA"/>
</dbReference>
<evidence type="ECO:0000256" key="3">
    <source>
        <dbReference type="ARBA" id="ARBA00022448"/>
    </source>
</evidence>
<dbReference type="InterPro" id="IPR011841">
    <property type="entry name" value="T3SS_needle_YscF"/>
</dbReference>
<evidence type="ECO:0000256" key="2">
    <source>
        <dbReference type="ARBA" id="ARBA00004613"/>
    </source>
</evidence>
<comment type="subcellular location">
    <subcellularLocation>
        <location evidence="1">Cell surface</location>
    </subcellularLocation>
    <subcellularLocation>
        <location evidence="2">Secreted</location>
    </subcellularLocation>
</comment>
<dbReference type="RefSeq" id="WP_350262564.1">
    <property type="nucleotide sequence ID" value="NZ_CP158294.1"/>
</dbReference>
<evidence type="ECO:0000256" key="1">
    <source>
        <dbReference type="ARBA" id="ARBA00004241"/>
    </source>
</evidence>
<protein>
    <submittedName>
        <fullName evidence="8">Type III secretion system needle complex protein</fullName>
    </submittedName>
</protein>
<dbReference type="NCBIfam" id="NF011854">
    <property type="entry name" value="PRK15326.1"/>
    <property type="match status" value="1"/>
</dbReference>
<sequence length="87" mass="9474">MSESFDKLASASHLFLYQASAKFDAGVADLNTQLTAALEALAKNPSDPKLLSEYQSLFSDYTLYRNAQSGAVKAYKDVSSAIISNFR</sequence>
<evidence type="ECO:0000256" key="6">
    <source>
        <dbReference type="ARBA" id="ARBA00023026"/>
    </source>
</evidence>
<dbReference type="Pfam" id="PF09392">
    <property type="entry name" value="T3SS_needle_F"/>
    <property type="match status" value="1"/>
</dbReference>
<keyword evidence="3" id="KW-0813">Transport</keyword>
<evidence type="ECO:0000256" key="7">
    <source>
        <dbReference type="ARBA" id="ARBA00035658"/>
    </source>
</evidence>
<dbReference type="InterPro" id="IPR021123">
    <property type="entry name" value="T3SS_needle-like"/>
</dbReference>
<comment type="similarity">
    <text evidence="7">Belongs to the SctF family.</text>
</comment>
<keyword evidence="6" id="KW-0843">Virulence</keyword>
<keyword evidence="5" id="KW-0653">Protein transport</keyword>
<reference evidence="8" key="1">
    <citation type="submission" date="2024-06" db="EMBL/GenBank/DDBJ databases">
        <title>Multiomics insights into the TNT degradation mechanism by Pantoea sp. BJ2 isolated from an ammunition destruction site.</title>
        <authorList>
            <person name="Luo J."/>
        </authorList>
    </citation>
    <scope>NUCLEOTIDE SEQUENCE</scope>
    <source>
        <strain evidence="8">BJ2</strain>
        <plasmid evidence="8">plasmindB</plasmid>
    </source>
</reference>